<keyword evidence="14" id="KW-1185">Reference proteome</keyword>
<evidence type="ECO:0000259" key="12">
    <source>
        <dbReference type="Pfam" id="PF16192"/>
    </source>
</evidence>
<dbReference type="Pfam" id="PF02366">
    <property type="entry name" value="PMT"/>
    <property type="match status" value="1"/>
</dbReference>
<dbReference type="PANTHER" id="PTHR10050:SF46">
    <property type="entry name" value="PROTEIN O-MANNOSYL-TRANSFERASE 2"/>
    <property type="match status" value="1"/>
</dbReference>
<feature type="domain" description="ArnT-like N-terminal" evidence="11">
    <location>
        <begin position="51"/>
        <end position="269"/>
    </location>
</feature>
<feature type="domain" description="Protein O-mannosyl-transferase C-terminal four TM" evidence="12">
    <location>
        <begin position="342"/>
        <end position="532"/>
    </location>
</feature>
<name>A0A7Z0CZ31_9MICO</name>
<keyword evidence="4 10" id="KW-0328">Glycosyltransferase</keyword>
<keyword evidence="8 10" id="KW-0472">Membrane</keyword>
<dbReference type="InterPro" id="IPR027005">
    <property type="entry name" value="PMT-like"/>
</dbReference>
<protein>
    <recommendedName>
        <fullName evidence="9 10">Polyprenol-phosphate-mannose--protein mannosyltransferase</fullName>
        <ecNumber evidence="10">2.4.1.-</ecNumber>
    </recommendedName>
</protein>
<keyword evidence="7 10" id="KW-1133">Transmembrane helix</keyword>
<dbReference type="EC" id="2.4.1.-" evidence="10"/>
<feature type="transmembrane region" description="Helical" evidence="10">
    <location>
        <begin position="162"/>
        <end position="178"/>
    </location>
</feature>
<accession>A0A7Z0CZ31</accession>
<feature type="transmembrane region" description="Helical" evidence="10">
    <location>
        <begin position="42"/>
        <end position="61"/>
    </location>
</feature>
<evidence type="ECO:0000313" key="14">
    <source>
        <dbReference type="Proteomes" id="UP000539111"/>
    </source>
</evidence>
<feature type="transmembrane region" description="Helical" evidence="10">
    <location>
        <begin position="490"/>
        <end position="512"/>
    </location>
</feature>
<feature type="transmembrane region" description="Helical" evidence="10">
    <location>
        <begin position="295"/>
        <end position="315"/>
    </location>
</feature>
<evidence type="ECO:0000256" key="3">
    <source>
        <dbReference type="ARBA" id="ARBA00007222"/>
    </source>
</evidence>
<evidence type="ECO:0000256" key="1">
    <source>
        <dbReference type="ARBA" id="ARBA00004127"/>
    </source>
</evidence>
<feature type="transmembrane region" description="Helical" evidence="10">
    <location>
        <begin position="138"/>
        <end position="155"/>
    </location>
</feature>
<dbReference type="Proteomes" id="UP000539111">
    <property type="component" value="Unassembled WGS sequence"/>
</dbReference>
<sequence length="533" mass="59576">MSTAPRLRASMPPGRRPALAERALSAAELKILLLGTRAGRTIIGWAVPIVIAALGGALRFYRLGRPHALVFDETYYVKDAYSYLHGGYERNWPDKANELFTSGHQNILLHTPEFSVHPPVGKWMIAAGMKLFGTDSSFGWRFAAAVVGTLSILMVARIARRLFGSNLLGATAGLLLAVDGEHFVHSRTSLLDIFVMFWALATFAAVLLDRDYSRKKLADRTAAPHPAMRRPRLGFRPWLVTAGICAGLTMGTKWSGVYFLAAFGLLAVFWNVGARRTVGERHYLKSGLLGDGIPAFFQMVPIAFATYVASWIGWIRASNSYDRQWAADHTASAWSWLPDWLRSLAEYHAQMYHFNITLHAGHPYMSNPWGWLVQWRPTSFYYEQYHQGQHGCSAHTCSAAITSLGNPLLWWLGVIALLVCVAAWALRRDTRAGAVLAGIAGGYLPWFQYEDRTIFTFYTIAFTPFVVLAVTYLIGILVGPAAARRRRRLIGTLVAGVLVAAIVVVFAFYWPIYSAEVIPYKDWQLRMWTPTWI</sequence>
<evidence type="ECO:0000256" key="8">
    <source>
        <dbReference type="ARBA" id="ARBA00023136"/>
    </source>
</evidence>
<comment type="function">
    <text evidence="10">Protein O-mannosyltransferase that catalyzes the transfer of a single mannose residue from a polyprenol phospho-mannosyl lipidic donor to the hydroxyl group of selected serine and threonine residues in acceptor proteins.</text>
</comment>
<evidence type="ECO:0000259" key="11">
    <source>
        <dbReference type="Pfam" id="PF02366"/>
    </source>
</evidence>
<proteinExistence type="inferred from homology"/>
<feature type="transmembrane region" description="Helical" evidence="10">
    <location>
        <begin position="408"/>
        <end position="426"/>
    </location>
</feature>
<dbReference type="GO" id="GO:0005886">
    <property type="term" value="C:plasma membrane"/>
    <property type="evidence" value="ECO:0007669"/>
    <property type="project" value="UniProtKB-SubCell"/>
</dbReference>
<comment type="caution">
    <text evidence="13">The sequence shown here is derived from an EMBL/GenBank/DDBJ whole genome shotgun (WGS) entry which is preliminary data.</text>
</comment>
<comment type="subcellular location">
    <subcellularLocation>
        <location evidence="10">Cell membrane</location>
    </subcellularLocation>
    <subcellularLocation>
        <location evidence="1">Endomembrane system</location>
        <topology evidence="1">Multi-pass membrane protein</topology>
    </subcellularLocation>
</comment>
<feature type="transmembrane region" description="Helical" evidence="10">
    <location>
        <begin position="190"/>
        <end position="208"/>
    </location>
</feature>
<evidence type="ECO:0000256" key="9">
    <source>
        <dbReference type="ARBA" id="ARBA00093617"/>
    </source>
</evidence>
<dbReference type="PANTHER" id="PTHR10050">
    <property type="entry name" value="DOLICHYL-PHOSPHATE-MANNOSE--PROTEIN MANNOSYLTRANSFERASE"/>
    <property type="match status" value="1"/>
</dbReference>
<keyword evidence="6 10" id="KW-0812">Transmembrane</keyword>
<keyword evidence="5 10" id="KW-0808">Transferase</keyword>
<feature type="transmembrane region" description="Helical" evidence="10">
    <location>
        <begin position="455"/>
        <end position="478"/>
    </location>
</feature>
<feature type="transmembrane region" description="Helical" evidence="10">
    <location>
        <begin position="256"/>
        <end position="274"/>
    </location>
</feature>
<evidence type="ECO:0000313" key="13">
    <source>
        <dbReference type="EMBL" id="NYI65859.1"/>
    </source>
</evidence>
<dbReference type="Pfam" id="PF16192">
    <property type="entry name" value="PMT_4TMC"/>
    <property type="match status" value="1"/>
</dbReference>
<dbReference type="InterPro" id="IPR032421">
    <property type="entry name" value="PMT_4TMC"/>
</dbReference>
<gene>
    <name evidence="13" type="ORF">BJY26_000165</name>
</gene>
<dbReference type="AlphaFoldDB" id="A0A7Z0CZ31"/>
<evidence type="ECO:0000256" key="10">
    <source>
        <dbReference type="RuleBase" id="RU367007"/>
    </source>
</evidence>
<evidence type="ECO:0000256" key="7">
    <source>
        <dbReference type="ARBA" id="ARBA00022989"/>
    </source>
</evidence>
<dbReference type="InterPro" id="IPR003342">
    <property type="entry name" value="ArnT-like_N"/>
</dbReference>
<comment type="similarity">
    <text evidence="3 10">Belongs to the glycosyltransferase 39 family.</text>
</comment>
<dbReference type="EMBL" id="JACBZP010000001">
    <property type="protein sequence ID" value="NYI65859.1"/>
    <property type="molecule type" value="Genomic_DNA"/>
</dbReference>
<dbReference type="GO" id="GO:0004169">
    <property type="term" value="F:dolichyl-phosphate-mannose-protein mannosyltransferase activity"/>
    <property type="evidence" value="ECO:0007669"/>
    <property type="project" value="UniProtKB-UniRule"/>
</dbReference>
<evidence type="ECO:0000256" key="5">
    <source>
        <dbReference type="ARBA" id="ARBA00022679"/>
    </source>
</evidence>
<feature type="transmembrane region" description="Helical" evidence="10">
    <location>
        <begin position="433"/>
        <end position="449"/>
    </location>
</feature>
<dbReference type="UniPathway" id="UPA00378"/>
<organism evidence="13 14">
    <name type="scientific">Spelaeicoccus albus</name>
    <dbReference type="NCBI Taxonomy" id="1280376"/>
    <lineage>
        <taxon>Bacteria</taxon>
        <taxon>Bacillati</taxon>
        <taxon>Actinomycetota</taxon>
        <taxon>Actinomycetes</taxon>
        <taxon>Micrococcales</taxon>
        <taxon>Brevibacteriaceae</taxon>
        <taxon>Spelaeicoccus</taxon>
    </lineage>
</organism>
<reference evidence="13 14" key="1">
    <citation type="submission" date="2020-07" db="EMBL/GenBank/DDBJ databases">
        <title>Sequencing the genomes of 1000 actinobacteria strains.</title>
        <authorList>
            <person name="Klenk H.-P."/>
        </authorList>
    </citation>
    <scope>NUCLEOTIDE SEQUENCE [LARGE SCALE GENOMIC DNA]</scope>
    <source>
        <strain evidence="13 14">DSM 26341</strain>
    </source>
</reference>
<evidence type="ECO:0000256" key="2">
    <source>
        <dbReference type="ARBA" id="ARBA00004922"/>
    </source>
</evidence>
<comment type="pathway">
    <text evidence="2 10">Protein modification; protein glycosylation.</text>
</comment>
<dbReference type="GO" id="GO:0012505">
    <property type="term" value="C:endomembrane system"/>
    <property type="evidence" value="ECO:0007669"/>
    <property type="project" value="UniProtKB-SubCell"/>
</dbReference>
<dbReference type="RefSeq" id="WP_237248862.1">
    <property type="nucleotide sequence ID" value="NZ_JACBZP010000001.1"/>
</dbReference>
<keyword evidence="10" id="KW-1003">Cell membrane</keyword>
<evidence type="ECO:0000256" key="6">
    <source>
        <dbReference type="ARBA" id="ARBA00022692"/>
    </source>
</evidence>
<evidence type="ECO:0000256" key="4">
    <source>
        <dbReference type="ARBA" id="ARBA00022676"/>
    </source>
</evidence>
<feature type="transmembrane region" description="Helical" evidence="10">
    <location>
        <begin position="233"/>
        <end position="250"/>
    </location>
</feature>